<sequence length="39" mass="4814">MWKLIWQILFVFSIIMFVIMFLKFTVSGYKDIKELLKDK</sequence>
<accession>A0A382L4J9</accession>
<keyword evidence="1" id="KW-1133">Transmembrane helix</keyword>
<keyword evidence="1" id="KW-0472">Membrane</keyword>
<gene>
    <name evidence="2" type="ORF">METZ01_LOCUS283647</name>
</gene>
<evidence type="ECO:0000256" key="1">
    <source>
        <dbReference type="SAM" id="Phobius"/>
    </source>
</evidence>
<dbReference type="AlphaFoldDB" id="A0A382L4J9"/>
<evidence type="ECO:0000313" key="2">
    <source>
        <dbReference type="EMBL" id="SVC30793.1"/>
    </source>
</evidence>
<proteinExistence type="predicted"/>
<protein>
    <submittedName>
        <fullName evidence="2">Uncharacterized protein</fullName>
    </submittedName>
</protein>
<organism evidence="2">
    <name type="scientific">marine metagenome</name>
    <dbReference type="NCBI Taxonomy" id="408172"/>
    <lineage>
        <taxon>unclassified sequences</taxon>
        <taxon>metagenomes</taxon>
        <taxon>ecological metagenomes</taxon>
    </lineage>
</organism>
<feature type="transmembrane region" description="Helical" evidence="1">
    <location>
        <begin position="6"/>
        <end position="26"/>
    </location>
</feature>
<dbReference type="EMBL" id="UINC01084289">
    <property type="protein sequence ID" value="SVC30793.1"/>
    <property type="molecule type" value="Genomic_DNA"/>
</dbReference>
<name>A0A382L4J9_9ZZZZ</name>
<reference evidence="2" key="1">
    <citation type="submission" date="2018-05" db="EMBL/GenBank/DDBJ databases">
        <authorList>
            <person name="Lanie J.A."/>
            <person name="Ng W.-L."/>
            <person name="Kazmierczak K.M."/>
            <person name="Andrzejewski T.M."/>
            <person name="Davidsen T.M."/>
            <person name="Wayne K.J."/>
            <person name="Tettelin H."/>
            <person name="Glass J.I."/>
            <person name="Rusch D."/>
            <person name="Podicherti R."/>
            <person name="Tsui H.-C.T."/>
            <person name="Winkler M.E."/>
        </authorList>
    </citation>
    <scope>NUCLEOTIDE SEQUENCE</scope>
</reference>
<keyword evidence="1" id="KW-0812">Transmembrane</keyword>